<dbReference type="Gene3D" id="3.40.50.720">
    <property type="entry name" value="NAD(P)-binding Rossmann-like Domain"/>
    <property type="match status" value="1"/>
</dbReference>
<keyword evidence="5" id="KW-0288">FMN</keyword>
<dbReference type="GO" id="GO:0051536">
    <property type="term" value="F:iron-sulfur cluster binding"/>
    <property type="evidence" value="ECO:0007669"/>
    <property type="project" value="UniProtKB-KW"/>
</dbReference>
<evidence type="ECO:0000256" key="7">
    <source>
        <dbReference type="ARBA" id="ARBA00023002"/>
    </source>
</evidence>
<evidence type="ECO:0000259" key="11">
    <source>
        <dbReference type="Pfam" id="PF00890"/>
    </source>
</evidence>
<feature type="domain" description="FAD-dependent oxidoreductase 2 FAD-binding" evidence="11">
    <location>
        <begin position="396"/>
        <end position="436"/>
    </location>
</feature>
<dbReference type="InterPro" id="IPR013785">
    <property type="entry name" value="Aldolase_TIM"/>
</dbReference>
<feature type="domain" description="TMADH/DMDH/HD second alpha/beta" evidence="12">
    <location>
        <begin position="514"/>
        <end position="608"/>
    </location>
</feature>
<dbReference type="Pfam" id="PF00890">
    <property type="entry name" value="FAD_binding_2"/>
    <property type="match status" value="1"/>
</dbReference>
<comment type="similarity">
    <text evidence="3">In the N-terminal section; belongs to the NADH:flavin oxidoreductase/NADH oxidase family.</text>
</comment>
<dbReference type="PANTHER" id="PTHR42917">
    <property type="entry name" value="2,4-DIENOYL-COA REDUCTASE"/>
    <property type="match status" value="1"/>
</dbReference>
<dbReference type="KEGG" id="sbae:DSM104329_02421"/>
<organism evidence="13 14">
    <name type="scientific">Capillimicrobium parvum</name>
    <dbReference type="NCBI Taxonomy" id="2884022"/>
    <lineage>
        <taxon>Bacteria</taxon>
        <taxon>Bacillati</taxon>
        <taxon>Actinomycetota</taxon>
        <taxon>Thermoleophilia</taxon>
        <taxon>Solirubrobacterales</taxon>
        <taxon>Capillimicrobiaceae</taxon>
        <taxon>Capillimicrobium</taxon>
    </lineage>
</organism>
<comment type="cofactor">
    <cofactor evidence="1">
        <name>FMN</name>
        <dbReference type="ChEBI" id="CHEBI:58210"/>
    </cofactor>
</comment>
<dbReference type="GO" id="GO:0010181">
    <property type="term" value="F:FMN binding"/>
    <property type="evidence" value="ECO:0007669"/>
    <property type="project" value="InterPro"/>
</dbReference>
<dbReference type="AlphaFoldDB" id="A0A9E6XX02"/>
<keyword evidence="9" id="KW-0411">Iron-sulfur</keyword>
<sequence length="701" mass="76471">MARDPKYDVLFEPIRIGPKTLRNRFWQVPHCNGAGSEKPGMQATFRGTKAEGGWGAVFTEMCTITADGDVMPLVSAKLWDDDDVRALGAMCDAVHAHGSLAGVELLHTGGAAANQESRTPARGVSQVPNDIIPMTSCRAMSRAEIRQMRREHVEGFLRARRAGFDLLTFFAGLGNMPVYFLYPFYNQRTDEYGGSFENRIRFTREVLEEVRGVIDDCAIGIRFSIDTLDEPFGLGACGVRHDGEGRDFIEALDDLVDYWDLNIGTLNWGEDAGPSRFFESNHEAPYTRSGKAVSQKPCVNVGRFTDPDVMVAAITSGQCDIIGAARPSIADPFLPRKIEEGRIDDIRECIGCNMCVSKWEQGGPPIVCTQNPTSGEEFRRGWHPERVPEAANADNDVLVVGAGPAGMECAMTLARRGMRRIHLVDADREMGGHLQWLTRLPGLGQWRRVVTYRQTQLAKLANVTFVPGTTLSAADVLDYGAEYVVIATGSQWLGDGTTNLGRLDLQGAPDGSVLTPEDIMARGATAGERVLVYDTDGYFMGASIAEKVAMGGSAVTYVAPSDTLAPYMRYTLEEQRQYQRLVELGVEIVPQTVIQGFDGRRAPAVHIWSGAESVVEADTLVLACLRTSACAIYDELAERPGDLDGAGIHGLFLIGDAHTPSTIAQAVFGGHRLAREIDSEDPSVPLPFIRERPAVQELARA</sequence>
<proteinExistence type="inferred from homology"/>
<dbReference type="SUPFAM" id="SSF51395">
    <property type="entry name" value="FMN-linked oxidoreductases"/>
    <property type="match status" value="1"/>
</dbReference>
<evidence type="ECO:0000256" key="1">
    <source>
        <dbReference type="ARBA" id="ARBA00001917"/>
    </source>
</evidence>
<dbReference type="InterPro" id="IPR001155">
    <property type="entry name" value="OxRdtase_FMN_N"/>
</dbReference>
<dbReference type="Pfam" id="PF22620">
    <property type="entry name" value="OYE-like_second_a-b"/>
    <property type="match status" value="1"/>
</dbReference>
<dbReference type="InterPro" id="IPR003953">
    <property type="entry name" value="FAD-dep_OxRdtase_2_FAD-bd"/>
</dbReference>
<keyword evidence="7 13" id="KW-0560">Oxidoreductase</keyword>
<dbReference type="InterPro" id="IPR051793">
    <property type="entry name" value="NADH:flavin_oxidoreductase"/>
</dbReference>
<evidence type="ECO:0000256" key="5">
    <source>
        <dbReference type="ARBA" id="ARBA00022643"/>
    </source>
</evidence>
<dbReference type="EC" id="1.5.8.2" evidence="13"/>
<evidence type="ECO:0000256" key="2">
    <source>
        <dbReference type="ARBA" id="ARBA00001966"/>
    </source>
</evidence>
<evidence type="ECO:0000256" key="3">
    <source>
        <dbReference type="ARBA" id="ARBA00011048"/>
    </source>
</evidence>
<keyword evidence="4" id="KW-0285">Flavoprotein</keyword>
<evidence type="ECO:0000259" key="10">
    <source>
        <dbReference type="Pfam" id="PF00724"/>
    </source>
</evidence>
<accession>A0A9E6XX02</accession>
<dbReference type="Gene3D" id="3.50.50.60">
    <property type="entry name" value="FAD/NAD(P)-binding domain"/>
    <property type="match status" value="1"/>
</dbReference>
<dbReference type="Pfam" id="PF00724">
    <property type="entry name" value="Oxidored_FMN"/>
    <property type="match status" value="1"/>
</dbReference>
<feature type="domain" description="NADH:flavin oxidoreductase/NADH oxidase N-terminal" evidence="10">
    <location>
        <begin position="10"/>
        <end position="344"/>
    </location>
</feature>
<dbReference type="GO" id="GO:0046872">
    <property type="term" value="F:metal ion binding"/>
    <property type="evidence" value="ECO:0007669"/>
    <property type="project" value="UniProtKB-KW"/>
</dbReference>
<dbReference type="InterPro" id="IPR036188">
    <property type="entry name" value="FAD/NAD-bd_sf"/>
</dbReference>
<dbReference type="PRINTS" id="PR00469">
    <property type="entry name" value="PNDRDTASEII"/>
</dbReference>
<dbReference type="Proteomes" id="UP001162834">
    <property type="component" value="Chromosome"/>
</dbReference>
<dbReference type="PANTHER" id="PTHR42917:SF2">
    <property type="entry name" value="2,4-DIENOYL-COA REDUCTASE [(2E)-ENOYL-COA-PRODUCING]"/>
    <property type="match status" value="1"/>
</dbReference>
<dbReference type="GO" id="GO:0050470">
    <property type="term" value="F:trimethylamine dehydrogenase activity"/>
    <property type="evidence" value="ECO:0007669"/>
    <property type="project" value="UniProtKB-EC"/>
</dbReference>
<dbReference type="InterPro" id="IPR054428">
    <property type="entry name" value="TMADH/DMDH/HD_second_a-b"/>
</dbReference>
<evidence type="ECO:0000256" key="4">
    <source>
        <dbReference type="ARBA" id="ARBA00022630"/>
    </source>
</evidence>
<dbReference type="RefSeq" id="WP_259315704.1">
    <property type="nucleotide sequence ID" value="NZ_CP087164.1"/>
</dbReference>
<evidence type="ECO:0000313" key="13">
    <source>
        <dbReference type="EMBL" id="UGS36024.1"/>
    </source>
</evidence>
<dbReference type="EMBL" id="CP087164">
    <property type="protein sequence ID" value="UGS36024.1"/>
    <property type="molecule type" value="Genomic_DNA"/>
</dbReference>
<evidence type="ECO:0000256" key="8">
    <source>
        <dbReference type="ARBA" id="ARBA00023004"/>
    </source>
</evidence>
<name>A0A9E6XX02_9ACTN</name>
<keyword evidence="6" id="KW-0479">Metal-binding</keyword>
<comment type="cofactor">
    <cofactor evidence="2">
        <name>[4Fe-4S] cluster</name>
        <dbReference type="ChEBI" id="CHEBI:49883"/>
    </cofactor>
</comment>
<gene>
    <name evidence="13" type="primary">tmd_2</name>
    <name evidence="13" type="ORF">DSM104329_02421</name>
</gene>
<evidence type="ECO:0000313" key="14">
    <source>
        <dbReference type="Proteomes" id="UP001162834"/>
    </source>
</evidence>
<evidence type="ECO:0000256" key="6">
    <source>
        <dbReference type="ARBA" id="ARBA00022723"/>
    </source>
</evidence>
<evidence type="ECO:0000259" key="12">
    <source>
        <dbReference type="Pfam" id="PF22620"/>
    </source>
</evidence>
<keyword evidence="14" id="KW-1185">Reference proteome</keyword>
<keyword evidence="8" id="KW-0408">Iron</keyword>
<dbReference type="SUPFAM" id="SSF51905">
    <property type="entry name" value="FAD/NAD(P)-binding domain"/>
    <property type="match status" value="1"/>
</dbReference>
<reference evidence="13" key="1">
    <citation type="journal article" date="2022" name="Int. J. Syst. Evol. Microbiol.">
        <title>Pseudomonas aegrilactucae sp. nov. and Pseudomonas morbosilactucae sp. nov., pathogens causing bacterial rot of lettuce in Japan.</title>
        <authorList>
            <person name="Sawada H."/>
            <person name="Fujikawa T."/>
            <person name="Satou M."/>
        </authorList>
    </citation>
    <scope>NUCLEOTIDE SEQUENCE</scope>
    <source>
        <strain evidence="13">0166_1</strain>
    </source>
</reference>
<dbReference type="PRINTS" id="PR00368">
    <property type="entry name" value="FADPNR"/>
</dbReference>
<protein>
    <submittedName>
        <fullName evidence="13">Trimethylamine dehydrogenase</fullName>
        <ecNumber evidence="13">1.5.8.2</ecNumber>
    </submittedName>
</protein>
<evidence type="ECO:0000256" key="9">
    <source>
        <dbReference type="ARBA" id="ARBA00023014"/>
    </source>
</evidence>
<dbReference type="Gene3D" id="3.20.20.70">
    <property type="entry name" value="Aldolase class I"/>
    <property type="match status" value="1"/>
</dbReference>